<dbReference type="SMART" id="SM00387">
    <property type="entry name" value="HATPase_c"/>
    <property type="match status" value="1"/>
</dbReference>
<evidence type="ECO:0000256" key="3">
    <source>
        <dbReference type="ARBA" id="ARBA00022553"/>
    </source>
</evidence>
<dbReference type="Pfam" id="PF02518">
    <property type="entry name" value="HATPase_c"/>
    <property type="match status" value="1"/>
</dbReference>
<dbReference type="GO" id="GO:0000155">
    <property type="term" value="F:phosphorelay sensor kinase activity"/>
    <property type="evidence" value="ECO:0007669"/>
    <property type="project" value="InterPro"/>
</dbReference>
<dbReference type="InterPro" id="IPR036890">
    <property type="entry name" value="HATPase_C_sf"/>
</dbReference>
<accession>A0A370DCI6</accession>
<dbReference type="InterPro" id="IPR036097">
    <property type="entry name" value="HisK_dim/P_sf"/>
</dbReference>
<keyword evidence="6" id="KW-1185">Reference proteome</keyword>
<protein>
    <recommendedName>
        <fullName evidence="2">histidine kinase</fullName>
        <ecNumber evidence="2">2.7.13.3</ecNumber>
    </recommendedName>
</protein>
<evidence type="ECO:0000256" key="2">
    <source>
        <dbReference type="ARBA" id="ARBA00012438"/>
    </source>
</evidence>
<evidence type="ECO:0000259" key="4">
    <source>
        <dbReference type="PROSITE" id="PS50109"/>
    </source>
</evidence>
<keyword evidence="5" id="KW-0808">Transferase</keyword>
<dbReference type="EC" id="2.7.13.3" evidence="2"/>
<dbReference type="SUPFAM" id="SSF47384">
    <property type="entry name" value="Homodimeric domain of signal transducing histidine kinase"/>
    <property type="match status" value="1"/>
</dbReference>
<dbReference type="SUPFAM" id="SSF55874">
    <property type="entry name" value="ATPase domain of HSP90 chaperone/DNA topoisomerase II/histidine kinase"/>
    <property type="match status" value="1"/>
</dbReference>
<keyword evidence="5" id="KW-0418">Kinase</keyword>
<dbReference type="Proteomes" id="UP000254266">
    <property type="component" value="Unassembled WGS sequence"/>
</dbReference>
<dbReference type="PANTHER" id="PTHR43065">
    <property type="entry name" value="SENSOR HISTIDINE KINASE"/>
    <property type="match status" value="1"/>
</dbReference>
<dbReference type="Pfam" id="PF00512">
    <property type="entry name" value="HisKA"/>
    <property type="match status" value="1"/>
</dbReference>
<dbReference type="CDD" id="cd00082">
    <property type="entry name" value="HisKA"/>
    <property type="match status" value="1"/>
</dbReference>
<dbReference type="EMBL" id="QFXC01000011">
    <property type="protein sequence ID" value="RDH82619.1"/>
    <property type="molecule type" value="Genomic_DNA"/>
</dbReference>
<comment type="caution">
    <text evidence="5">The sequence shown here is derived from an EMBL/GenBank/DDBJ whole genome shotgun (WGS) entry which is preliminary data.</text>
</comment>
<sequence length="642" mass="72308">MRLKSSIFLWVSLATILPLTALILGITAYSEQVYLKNIDNDIYINMENISKELNFRLTYEREVILSLANSPAMEQFAPVLQTAAEGDLHINYFEEVDKLNNFLAGFQHSVPGLDTVRVLDIDGHALIKVRFGKLIPAHFEGIADLPLTEEELVDTGFLSWMWQLKANELVYGNLPLSKRDYTSGKELSIMNSIVPVSFDNKTIIGFLTARALGDQFDHILESLHRTNNIKLTVAEYNPDTAQRHGIILYSDELQIKFSQPLDPDTKLNKILGEQTWNNLQSKRFGSFVNHVQNKRYYFQEFYPYNNQLVSWIMVLQLDNSDIAAPFQRIRFGLLAVAVLALVISLLLANIGARNIAEPITLFADLLKRYADGEPDFSRQPTKGADELKQLDQSFHYLVDTLEQTEMERDSAEKMMLQNAKLASIGQMAAGIGHELNNPLNNILSYATLIKRDIPKENTELADDIQGLRNEALRAETIVKGILNFARQVPPEYVDFDLHVWLKDTLLLAHAQAQKFNIELKLDEHPDLPICGDRNQLQQVLVNLLMNAIHASKQNDIIIVSAHTEKQQIFITVSDQGTGIESSNKDKIFDPFFTTKNVGEGSGLGLSISIGIMQFHNGSLKLENNDRGGVNATMQIPLNSKSN</sequence>
<gene>
    <name evidence="5" type="ORF">DIZ80_10070</name>
</gene>
<dbReference type="Gene3D" id="6.10.340.10">
    <property type="match status" value="1"/>
</dbReference>
<dbReference type="InterPro" id="IPR005467">
    <property type="entry name" value="His_kinase_dom"/>
</dbReference>
<dbReference type="InterPro" id="IPR003594">
    <property type="entry name" value="HATPase_dom"/>
</dbReference>
<evidence type="ECO:0000313" key="6">
    <source>
        <dbReference type="Proteomes" id="UP000254266"/>
    </source>
</evidence>
<dbReference type="AlphaFoldDB" id="A0A370DCI6"/>
<proteinExistence type="predicted"/>
<dbReference type="PROSITE" id="PS50109">
    <property type="entry name" value="HIS_KIN"/>
    <property type="match status" value="1"/>
</dbReference>
<dbReference type="InterPro" id="IPR004358">
    <property type="entry name" value="Sig_transdc_His_kin-like_C"/>
</dbReference>
<dbReference type="PRINTS" id="PR00344">
    <property type="entry name" value="BCTRLSENSOR"/>
</dbReference>
<name>A0A370DCI6_9GAMM</name>
<comment type="catalytic activity">
    <reaction evidence="1">
        <text>ATP + protein L-histidine = ADP + protein N-phospho-L-histidine.</text>
        <dbReference type="EC" id="2.7.13.3"/>
    </reaction>
</comment>
<dbReference type="PANTHER" id="PTHR43065:SF42">
    <property type="entry name" value="TWO-COMPONENT SENSOR PPRA"/>
    <property type="match status" value="1"/>
</dbReference>
<evidence type="ECO:0000256" key="1">
    <source>
        <dbReference type="ARBA" id="ARBA00000085"/>
    </source>
</evidence>
<dbReference type="SMART" id="SM00388">
    <property type="entry name" value="HisKA"/>
    <property type="match status" value="1"/>
</dbReference>
<reference evidence="5 6" key="1">
    <citation type="journal article" date="2018" name="ISME J.">
        <title>Endosymbiont genomes yield clues of tubeworm success.</title>
        <authorList>
            <person name="Li Y."/>
            <person name="Liles M.R."/>
            <person name="Halanych K.M."/>
        </authorList>
    </citation>
    <scope>NUCLEOTIDE SEQUENCE [LARGE SCALE GENOMIC DNA]</scope>
    <source>
        <strain evidence="5">A1464</strain>
    </source>
</reference>
<organism evidence="5 6">
    <name type="scientific">endosymbiont of Galathealinum brachiosum</name>
    <dbReference type="NCBI Taxonomy" id="2200906"/>
    <lineage>
        <taxon>Bacteria</taxon>
        <taxon>Pseudomonadati</taxon>
        <taxon>Pseudomonadota</taxon>
        <taxon>Gammaproteobacteria</taxon>
        <taxon>sulfur-oxidizing symbionts</taxon>
    </lineage>
</organism>
<keyword evidence="3" id="KW-0597">Phosphoprotein</keyword>
<dbReference type="Gene3D" id="3.30.565.10">
    <property type="entry name" value="Histidine kinase-like ATPase, C-terminal domain"/>
    <property type="match status" value="1"/>
</dbReference>
<dbReference type="Gene3D" id="1.10.287.130">
    <property type="match status" value="1"/>
</dbReference>
<feature type="domain" description="Histidine kinase" evidence="4">
    <location>
        <begin position="430"/>
        <end position="639"/>
    </location>
</feature>
<evidence type="ECO:0000313" key="5">
    <source>
        <dbReference type="EMBL" id="RDH82619.1"/>
    </source>
</evidence>
<dbReference type="InterPro" id="IPR003661">
    <property type="entry name" value="HisK_dim/P_dom"/>
</dbReference>